<dbReference type="EMBL" id="VUNN01000007">
    <property type="protein sequence ID" value="MSU06129.1"/>
    <property type="molecule type" value="Genomic_DNA"/>
</dbReference>
<dbReference type="Proteomes" id="UP000460549">
    <property type="component" value="Unassembled WGS sequence"/>
</dbReference>
<gene>
    <name evidence="1" type="ORF">FYJ80_04980</name>
</gene>
<dbReference type="AlphaFoldDB" id="A0A7X2PC19"/>
<accession>A0A7X2PC19</accession>
<dbReference type="RefSeq" id="WP_154425104.1">
    <property type="nucleotide sequence ID" value="NZ_VUNN01000007.1"/>
</dbReference>
<name>A0A7X2PC19_9SPIO</name>
<protein>
    <recommendedName>
        <fullName evidence="3">DUF4365 domain-containing protein</fullName>
    </recommendedName>
</protein>
<sequence>MQPVFTMQYGEFAVAEYLSSNIKDSSVFIPCSAQEKGIDLLLYRYKDNHNMTNTIQVKMSRSYKNNKWLYSLWFNRFDVPKNADWIILVGIYAKTPENINAKTKETKWDTVMLAFTNEEMTQFMSEVKQKKDPSKDDKMFGFGFDNPNNIYQTRGYLEERSMSKYLIENRISEIENSFRY</sequence>
<proteinExistence type="predicted"/>
<evidence type="ECO:0000313" key="1">
    <source>
        <dbReference type="EMBL" id="MSU06129.1"/>
    </source>
</evidence>
<keyword evidence="2" id="KW-1185">Reference proteome</keyword>
<evidence type="ECO:0008006" key="3">
    <source>
        <dbReference type="Google" id="ProtNLM"/>
    </source>
</evidence>
<comment type="caution">
    <text evidence="1">The sequence shown here is derived from an EMBL/GenBank/DDBJ whole genome shotgun (WGS) entry which is preliminary data.</text>
</comment>
<evidence type="ECO:0000313" key="2">
    <source>
        <dbReference type="Proteomes" id="UP000460549"/>
    </source>
</evidence>
<reference evidence="1 2" key="1">
    <citation type="submission" date="2019-08" db="EMBL/GenBank/DDBJ databases">
        <title>In-depth cultivation of the pig gut microbiome towards novel bacterial diversity and tailored functional studies.</title>
        <authorList>
            <person name="Wylensek D."/>
            <person name="Hitch T.C.A."/>
            <person name="Clavel T."/>
        </authorList>
    </citation>
    <scope>NUCLEOTIDE SEQUENCE [LARGE SCALE GENOMIC DNA]</scope>
    <source>
        <strain evidence="1 2">NM-380-WT-3C1</strain>
    </source>
</reference>
<organism evidence="1 2">
    <name type="scientific">Bullifex porci</name>
    <dbReference type="NCBI Taxonomy" id="2606638"/>
    <lineage>
        <taxon>Bacteria</taxon>
        <taxon>Pseudomonadati</taxon>
        <taxon>Spirochaetota</taxon>
        <taxon>Spirochaetia</taxon>
        <taxon>Spirochaetales</taxon>
        <taxon>Spirochaetaceae</taxon>
        <taxon>Bullifex</taxon>
    </lineage>
</organism>